<feature type="domain" description="Glucose-1-phosphate adenylyltransferase/Bifunctional protein GlmU-like C-terminal hexapeptide" evidence="11">
    <location>
        <begin position="291"/>
        <end position="365"/>
    </location>
</feature>
<comment type="similarity">
    <text evidence="1 9">Belongs to the bacterial/plant glucose-1-phosphate adenylyltransferase family.</text>
</comment>
<dbReference type="PANTHER" id="PTHR43523:SF2">
    <property type="entry name" value="GLUCOSE-1-PHOSPHATE ADENYLYLTRANSFERASE"/>
    <property type="match status" value="1"/>
</dbReference>
<dbReference type="RefSeq" id="WP_095306165.1">
    <property type="nucleotide sequence ID" value="NZ_BORC01000001.1"/>
</dbReference>
<dbReference type="Gene3D" id="2.160.10.10">
    <property type="entry name" value="Hexapeptide repeat proteins"/>
    <property type="match status" value="1"/>
</dbReference>
<keyword evidence="7 9" id="KW-0320">Glycogen biosynthesis</keyword>
<dbReference type="Pfam" id="PF00483">
    <property type="entry name" value="NTP_transferase"/>
    <property type="match status" value="1"/>
</dbReference>
<accession>A0A920BSP5</accession>
<dbReference type="CDD" id="cd04651">
    <property type="entry name" value="LbH_G1P_AT_C"/>
    <property type="match status" value="1"/>
</dbReference>
<feature type="binding site" evidence="9">
    <location>
        <position position="166"/>
    </location>
    <ligand>
        <name>alpha-D-glucose 1-phosphate</name>
        <dbReference type="ChEBI" id="CHEBI:58601"/>
    </ligand>
</feature>
<proteinExistence type="inferred from homology"/>
<dbReference type="PROSITE" id="PS00808">
    <property type="entry name" value="ADP_GLC_PYROPHOSPH_1"/>
    <property type="match status" value="1"/>
</dbReference>
<reference evidence="12" key="1">
    <citation type="submission" date="2021-03" db="EMBL/GenBank/DDBJ databases">
        <title>Antimicrobial resistance genes in bacteria isolated from Japanese honey, and their potential for conferring macrolide and lincosamide resistance in the American foulbrood pathogen Paenibacillus larvae.</title>
        <authorList>
            <person name="Okamoto M."/>
            <person name="Kumagai M."/>
            <person name="Kanamori H."/>
            <person name="Takamatsu D."/>
        </authorList>
    </citation>
    <scope>NUCLEOTIDE SEQUENCE</scope>
    <source>
        <strain evidence="12">J27TS8</strain>
    </source>
</reference>
<evidence type="ECO:0000256" key="2">
    <source>
        <dbReference type="ARBA" id="ARBA00022600"/>
    </source>
</evidence>
<evidence type="ECO:0000259" key="11">
    <source>
        <dbReference type="Pfam" id="PF24894"/>
    </source>
</evidence>
<dbReference type="Gene3D" id="3.90.550.10">
    <property type="entry name" value="Spore Coat Polysaccharide Biosynthesis Protein SpsA, Chain A"/>
    <property type="match status" value="1"/>
</dbReference>
<dbReference type="InterPro" id="IPR011831">
    <property type="entry name" value="ADP-Glc_PPase"/>
</dbReference>
<comment type="function">
    <text evidence="9">Involved in the biosynthesis of ADP-glucose, a building block required for the elongation reactions to produce glycogen. Catalyzes the reaction between ATP and alpha-D-glucose 1-phosphate (G1P) to produce pyrophosphate and ADP-Glc.</text>
</comment>
<feature type="binding site" evidence="9">
    <location>
        <position position="101"/>
    </location>
    <ligand>
        <name>alpha-D-glucose 1-phosphate</name>
        <dbReference type="ChEBI" id="CHEBI:58601"/>
    </ligand>
</feature>
<feature type="site" description="Could play a key role in the communication between the regulatory and the substrate sites" evidence="9">
    <location>
        <position position="61"/>
    </location>
</feature>
<dbReference type="PANTHER" id="PTHR43523">
    <property type="entry name" value="GLUCOSE-1-PHOSPHATE ADENYLYLTRANSFERASE-RELATED"/>
    <property type="match status" value="1"/>
</dbReference>
<comment type="subunit">
    <text evidence="9">Homotetramer.</text>
</comment>
<organism evidence="12 13">
    <name type="scientific">Robertmurraya siralis</name>
    <dbReference type="NCBI Taxonomy" id="77777"/>
    <lineage>
        <taxon>Bacteria</taxon>
        <taxon>Bacillati</taxon>
        <taxon>Bacillota</taxon>
        <taxon>Bacilli</taxon>
        <taxon>Bacillales</taxon>
        <taxon>Bacillaceae</taxon>
        <taxon>Robertmurraya</taxon>
    </lineage>
</organism>
<evidence type="ECO:0000256" key="5">
    <source>
        <dbReference type="ARBA" id="ARBA00022741"/>
    </source>
</evidence>
<evidence type="ECO:0000256" key="8">
    <source>
        <dbReference type="ARBA" id="ARBA00023277"/>
    </source>
</evidence>
<evidence type="ECO:0000313" key="12">
    <source>
        <dbReference type="EMBL" id="GIN61143.1"/>
    </source>
</evidence>
<evidence type="ECO:0000256" key="4">
    <source>
        <dbReference type="ARBA" id="ARBA00022695"/>
    </source>
</evidence>
<dbReference type="NCBIfam" id="NF003670">
    <property type="entry name" value="PRK05293.1"/>
    <property type="match status" value="1"/>
</dbReference>
<dbReference type="SUPFAM" id="SSF51161">
    <property type="entry name" value="Trimeric LpxA-like enzymes"/>
    <property type="match status" value="1"/>
</dbReference>
<keyword evidence="6 9" id="KW-0067">ATP-binding</keyword>
<dbReference type="AlphaFoldDB" id="A0A920BSP5"/>
<dbReference type="InterPro" id="IPR023049">
    <property type="entry name" value="GlgC_bac"/>
</dbReference>
<feature type="domain" description="Nucleotidyl transferase" evidence="10">
    <location>
        <begin position="9"/>
        <end position="261"/>
    </location>
</feature>
<dbReference type="HAMAP" id="MF_00624">
    <property type="entry name" value="GlgC"/>
    <property type="match status" value="1"/>
</dbReference>
<dbReference type="InterPro" id="IPR056818">
    <property type="entry name" value="GlmU/GlgC-like_hexapep"/>
</dbReference>
<sequence>MFRKKKCVAMLLAGGQGSRLYVLTKQIAKPAVHFGGKYRIIDFTLSNCINSGIDTVGVLTQYQPLELNDYIDNGEPWDLDRTYGGVHILPPYQRVHGGDWYKGTANAIYQNMNFIDRYTPEYVLILSGDHIYKMDYSKMLDYHIEKNADCTIAVLSVPLEEASRFGITNTYDDGRIYEFEEKPTEPKSNKASMGVYIFKKEALYRYLIEDEADEYSSKDFGKNVIPAMLQSGEKLYAYPFQGYWKDVGTLQSLWEANMDLLGTSPKLDLNDHKWKISYRHYPDHPHYIGKGAMVANSVIAEGCEIHGTVVNSVLFSGVTIEKGAVVKDSVVMRNTLIKEGASIDYSIVDVGVQVGQNVKIGEEKVNGGELTVLGSGVKVKEDTFIHGGEIVDSNMYIKYLEKPMAKGFAITRKTDGAIHANFLERGVVE</sequence>
<keyword evidence="5 9" id="KW-0547">Nucleotide-binding</keyword>
<dbReference type="GO" id="GO:0005978">
    <property type="term" value="P:glycogen biosynthetic process"/>
    <property type="evidence" value="ECO:0007669"/>
    <property type="project" value="UniProtKB-UniRule"/>
</dbReference>
<dbReference type="InterPro" id="IPR005836">
    <property type="entry name" value="ADP_Glu_pyroP_CS"/>
</dbReference>
<dbReference type="CDD" id="cd02508">
    <property type="entry name" value="ADP_Glucose_PP"/>
    <property type="match status" value="1"/>
</dbReference>
<evidence type="ECO:0000256" key="3">
    <source>
        <dbReference type="ARBA" id="ARBA00022679"/>
    </source>
</evidence>
<keyword evidence="13" id="KW-1185">Reference proteome</keyword>
<feature type="binding site" evidence="9">
    <location>
        <begin position="181"/>
        <end position="182"/>
    </location>
    <ligand>
        <name>alpha-D-glucose 1-phosphate</name>
        <dbReference type="ChEBI" id="CHEBI:58601"/>
    </ligand>
</feature>
<gene>
    <name evidence="12" type="primary">glgC_1</name>
    <name evidence="9" type="synonym">glgC</name>
    <name evidence="12" type="ORF">J27TS8_11360</name>
</gene>
<keyword evidence="8 9" id="KW-0119">Carbohydrate metabolism</keyword>
<dbReference type="PROSITE" id="PS00810">
    <property type="entry name" value="ADP_GLC_PYROPHOSPH_3"/>
    <property type="match status" value="1"/>
</dbReference>
<protein>
    <recommendedName>
        <fullName evidence="9">Glucose-1-phosphate adenylyltransferase</fullName>
        <ecNumber evidence="9">2.7.7.27</ecNumber>
    </recommendedName>
    <alternativeName>
        <fullName evidence="9">ADP-glucose pyrophosphorylase</fullName>
        <shortName evidence="9">ADPGlc PPase</shortName>
    </alternativeName>
    <alternativeName>
        <fullName evidence="9">ADP-glucose synthase</fullName>
    </alternativeName>
</protein>
<comment type="catalytic activity">
    <reaction evidence="9">
        <text>alpha-D-glucose 1-phosphate + ATP + H(+) = ADP-alpha-D-glucose + diphosphate</text>
        <dbReference type="Rhea" id="RHEA:12120"/>
        <dbReference type="ChEBI" id="CHEBI:15378"/>
        <dbReference type="ChEBI" id="CHEBI:30616"/>
        <dbReference type="ChEBI" id="CHEBI:33019"/>
        <dbReference type="ChEBI" id="CHEBI:57498"/>
        <dbReference type="ChEBI" id="CHEBI:58601"/>
        <dbReference type="EC" id="2.7.7.27"/>
    </reaction>
</comment>
<dbReference type="NCBIfam" id="TIGR02091">
    <property type="entry name" value="glgC"/>
    <property type="match status" value="1"/>
</dbReference>
<evidence type="ECO:0000256" key="1">
    <source>
        <dbReference type="ARBA" id="ARBA00010443"/>
    </source>
</evidence>
<evidence type="ECO:0000259" key="10">
    <source>
        <dbReference type="Pfam" id="PF00483"/>
    </source>
</evidence>
<dbReference type="EC" id="2.7.7.27" evidence="9"/>
<evidence type="ECO:0000313" key="13">
    <source>
        <dbReference type="Proteomes" id="UP000682111"/>
    </source>
</evidence>
<feature type="binding site" evidence="9">
    <location>
        <position position="192"/>
    </location>
    <ligand>
        <name>alpha-D-glucose 1-phosphate</name>
        <dbReference type="ChEBI" id="CHEBI:58601"/>
    </ligand>
</feature>
<dbReference type="InterPro" id="IPR005835">
    <property type="entry name" value="NTP_transferase_dom"/>
</dbReference>
<name>A0A920BSP5_9BACI</name>
<comment type="pathway">
    <text evidence="9">Glycan biosynthesis; glycogen biosynthesis.</text>
</comment>
<dbReference type="SUPFAM" id="SSF53448">
    <property type="entry name" value="Nucleotide-diphospho-sugar transferases"/>
    <property type="match status" value="1"/>
</dbReference>
<feature type="site" description="Could play a key role in the communication between the regulatory and the substrate sites" evidence="9">
    <location>
        <position position="100"/>
    </location>
</feature>
<dbReference type="GO" id="GO:0005524">
    <property type="term" value="F:ATP binding"/>
    <property type="evidence" value="ECO:0007669"/>
    <property type="project" value="UniProtKB-KW"/>
</dbReference>
<evidence type="ECO:0000256" key="6">
    <source>
        <dbReference type="ARBA" id="ARBA00022840"/>
    </source>
</evidence>
<keyword evidence="3 9" id="KW-0808">Transferase</keyword>
<dbReference type="Pfam" id="PF24894">
    <property type="entry name" value="Hexapep_GlmU"/>
    <property type="match status" value="1"/>
</dbReference>
<dbReference type="InterPro" id="IPR029044">
    <property type="entry name" value="Nucleotide-diphossugar_trans"/>
</dbReference>
<evidence type="ECO:0000256" key="7">
    <source>
        <dbReference type="ARBA" id="ARBA00023056"/>
    </source>
</evidence>
<keyword evidence="2 9" id="KW-0321">Glycogen metabolism</keyword>
<dbReference type="GO" id="GO:0008878">
    <property type="term" value="F:glucose-1-phosphate adenylyltransferase activity"/>
    <property type="evidence" value="ECO:0007669"/>
    <property type="project" value="UniProtKB-UniRule"/>
</dbReference>
<dbReference type="InterPro" id="IPR011004">
    <property type="entry name" value="Trimer_LpxA-like_sf"/>
</dbReference>
<dbReference type="PROSITE" id="PS00809">
    <property type="entry name" value="ADP_GLC_PYROPHOSPH_2"/>
    <property type="match status" value="1"/>
</dbReference>
<evidence type="ECO:0000256" key="9">
    <source>
        <dbReference type="HAMAP-Rule" id="MF_00624"/>
    </source>
</evidence>
<keyword evidence="4 9" id="KW-0548">Nucleotidyltransferase</keyword>
<dbReference type="EMBL" id="BORC01000001">
    <property type="protein sequence ID" value="GIN61143.1"/>
    <property type="molecule type" value="Genomic_DNA"/>
</dbReference>
<comment type="caution">
    <text evidence="12">The sequence shown here is derived from an EMBL/GenBank/DDBJ whole genome shotgun (WGS) entry which is preliminary data.</text>
</comment>
<dbReference type="Proteomes" id="UP000682111">
    <property type="component" value="Unassembled WGS sequence"/>
</dbReference>